<evidence type="ECO:0000313" key="14">
    <source>
        <dbReference type="EMBL" id="KAK5986499.1"/>
    </source>
</evidence>
<reference evidence="14 15" key="1">
    <citation type="submission" date="2019-10" db="EMBL/GenBank/DDBJ databases">
        <title>Assembly and Annotation for the nematode Trichostrongylus colubriformis.</title>
        <authorList>
            <person name="Martin J."/>
        </authorList>
    </citation>
    <scope>NUCLEOTIDE SEQUENCE [LARGE SCALE GENOMIC DNA]</scope>
    <source>
        <strain evidence="14">G859</strain>
        <tissue evidence="14">Whole worm</tissue>
    </source>
</reference>
<dbReference type="PANTHER" id="PTHR24026:SF88">
    <property type="entry name" value="CADHERIN DOMAIN-CONTAINING PROTEIN"/>
    <property type="match status" value="1"/>
</dbReference>
<feature type="domain" description="Cadherin" evidence="13">
    <location>
        <begin position="957"/>
        <end position="1070"/>
    </location>
</feature>
<keyword evidence="4 9" id="KW-0106">Calcium</keyword>
<dbReference type="GO" id="GO:0007156">
    <property type="term" value="P:homophilic cell adhesion via plasma membrane adhesion molecules"/>
    <property type="evidence" value="ECO:0007669"/>
    <property type="project" value="InterPro"/>
</dbReference>
<dbReference type="GO" id="GO:0005886">
    <property type="term" value="C:plasma membrane"/>
    <property type="evidence" value="ECO:0007669"/>
    <property type="project" value="InterPro"/>
</dbReference>
<dbReference type="Proteomes" id="UP001331761">
    <property type="component" value="Unassembled WGS sequence"/>
</dbReference>
<feature type="domain" description="Cadherin" evidence="13">
    <location>
        <begin position="850"/>
        <end position="956"/>
    </location>
</feature>
<feature type="chain" id="PRO_5042867341" description="Cadherin domain-containing protein" evidence="12">
    <location>
        <begin position="17"/>
        <end position="2122"/>
    </location>
</feature>
<feature type="domain" description="Cadherin" evidence="13">
    <location>
        <begin position="1447"/>
        <end position="1549"/>
    </location>
</feature>
<keyword evidence="2 11" id="KW-0812">Transmembrane</keyword>
<dbReference type="Gene3D" id="2.60.40.60">
    <property type="entry name" value="Cadherins"/>
    <property type="match status" value="12"/>
</dbReference>
<dbReference type="PRINTS" id="PR00205">
    <property type="entry name" value="CADHERIN"/>
</dbReference>
<comment type="caution">
    <text evidence="14">The sequence shown here is derived from an EMBL/GenBank/DDBJ whole genome shotgun (WGS) entry which is preliminary data.</text>
</comment>
<protein>
    <recommendedName>
        <fullName evidence="13">Cadherin domain-containing protein</fullName>
    </recommendedName>
</protein>
<gene>
    <name evidence="14" type="ORF">GCK32_003596</name>
</gene>
<evidence type="ECO:0000256" key="4">
    <source>
        <dbReference type="ARBA" id="ARBA00022837"/>
    </source>
</evidence>
<evidence type="ECO:0000256" key="9">
    <source>
        <dbReference type="PROSITE-ProRule" id="PRU00043"/>
    </source>
</evidence>
<keyword evidence="12" id="KW-0732">Signal</keyword>
<evidence type="ECO:0000256" key="11">
    <source>
        <dbReference type="SAM" id="Phobius"/>
    </source>
</evidence>
<evidence type="ECO:0000256" key="1">
    <source>
        <dbReference type="ARBA" id="ARBA00004370"/>
    </source>
</evidence>
<proteinExistence type="predicted"/>
<evidence type="ECO:0000256" key="12">
    <source>
        <dbReference type="SAM" id="SignalP"/>
    </source>
</evidence>
<evidence type="ECO:0000256" key="6">
    <source>
        <dbReference type="ARBA" id="ARBA00022989"/>
    </source>
</evidence>
<dbReference type="CDD" id="cd11304">
    <property type="entry name" value="Cadherin_repeat"/>
    <property type="match status" value="11"/>
</dbReference>
<keyword evidence="3" id="KW-0677">Repeat</keyword>
<dbReference type="PANTHER" id="PTHR24026">
    <property type="entry name" value="FAT ATYPICAL CADHERIN-RELATED"/>
    <property type="match status" value="1"/>
</dbReference>
<dbReference type="SUPFAM" id="SSF49313">
    <property type="entry name" value="Cadherin-like"/>
    <property type="match status" value="13"/>
</dbReference>
<evidence type="ECO:0000259" key="13">
    <source>
        <dbReference type="PROSITE" id="PS50268"/>
    </source>
</evidence>
<feature type="transmembrane region" description="Helical" evidence="11">
    <location>
        <begin position="1990"/>
        <end position="2010"/>
    </location>
</feature>
<name>A0AAN8G163_TRICO</name>
<feature type="domain" description="Cadherin" evidence="13">
    <location>
        <begin position="641"/>
        <end position="743"/>
    </location>
</feature>
<dbReference type="GO" id="GO:0005509">
    <property type="term" value="F:calcium ion binding"/>
    <property type="evidence" value="ECO:0007669"/>
    <property type="project" value="UniProtKB-UniRule"/>
</dbReference>
<dbReference type="InterPro" id="IPR002126">
    <property type="entry name" value="Cadherin-like_dom"/>
</dbReference>
<comment type="subcellular location">
    <subcellularLocation>
        <location evidence="1">Membrane</location>
    </subcellularLocation>
</comment>
<keyword evidence="7 11" id="KW-0472">Membrane</keyword>
<dbReference type="PROSITE" id="PS00232">
    <property type="entry name" value="CADHERIN_1"/>
    <property type="match status" value="4"/>
</dbReference>
<keyword evidence="5" id="KW-0130">Cell adhesion</keyword>
<dbReference type="InterPro" id="IPR015919">
    <property type="entry name" value="Cadherin-like_sf"/>
</dbReference>
<feature type="compositionally biased region" description="Polar residues" evidence="10">
    <location>
        <begin position="1081"/>
        <end position="1095"/>
    </location>
</feature>
<dbReference type="SMART" id="SM00112">
    <property type="entry name" value="CA"/>
    <property type="match status" value="12"/>
</dbReference>
<evidence type="ECO:0000256" key="3">
    <source>
        <dbReference type="ARBA" id="ARBA00022737"/>
    </source>
</evidence>
<feature type="domain" description="Cadherin" evidence="13">
    <location>
        <begin position="744"/>
        <end position="849"/>
    </location>
</feature>
<feature type="compositionally biased region" description="Low complexity" evidence="10">
    <location>
        <begin position="1244"/>
        <end position="1277"/>
    </location>
</feature>
<keyword evidence="6 11" id="KW-1133">Transmembrane helix</keyword>
<evidence type="ECO:0000256" key="5">
    <source>
        <dbReference type="ARBA" id="ARBA00022889"/>
    </source>
</evidence>
<feature type="compositionally biased region" description="Polar residues" evidence="10">
    <location>
        <begin position="1278"/>
        <end position="1302"/>
    </location>
</feature>
<evidence type="ECO:0000256" key="7">
    <source>
        <dbReference type="ARBA" id="ARBA00023136"/>
    </source>
</evidence>
<feature type="compositionally biased region" description="Low complexity" evidence="10">
    <location>
        <begin position="1055"/>
        <end position="1080"/>
    </location>
</feature>
<dbReference type="EMBL" id="WIXE01000533">
    <property type="protein sequence ID" value="KAK5986499.1"/>
    <property type="molecule type" value="Genomic_DNA"/>
</dbReference>
<feature type="domain" description="Cadherin" evidence="13">
    <location>
        <begin position="1346"/>
        <end position="1446"/>
    </location>
</feature>
<sequence>MIYLCGLLILAHTVVTVRFDSKKSRTDAAPRFERNRYVFSIPENRPPSIIGVVRAYHVALSSNDVSLQYELLPGSDGSSLPFRVHPISGEVTSEAVLDHETRKNYEFKIRACLSVNPGTCGYTSVVVIVLDVNDNAPHFSASQYHISLPSDLPTGSDVITLQATDADSGINGDVNYAINPPSAVFGIDYHTGVVQTIAPLTESHYDLNIEAFDHGEPKQTSVARLSISVHGTNPSAPVFDKSRYDITLKSPIRAGAVVAELHAKDPDPGLEGQITYRFEYPVDELTQDRKFSINEQTGVVSALTPLTSHDGPFDLRVIAEDQSTVFKRKTSAVLHIEIVGDSSLRFLPLPSTIYISTEKAVGSVVLRASAFTDSAIPVHFRILENQSQFVMDGDLLRVANHLLSGETHLTIRAESENAFSDHQLRVVVMFDRDKYPVFPQLTYDIDIPIDSQFPLVLHRFDARILNGTLRYRFFPDGVAPEGLLIDPNTGELSATAAYAQTPANHDTQFVVVRAMNMDYPEFYSDVGVAISLVSSRTIRFPQSIYRLQITENTPVGTALFPPIEVFPKTSSVTYSITPDTPLSILPNGTLVVNAPIDLEQLPVDQAENLYFVVTATIGEAQVSTKIQLKVKDLNEFSPEFERKQYDVTISESLTPGSTVIKVKATDADKTDGKHLLYKIVGGSGRDLVFIQEDGTLVLGDTPLNREAMRRFDVVIEAIDRSGNKDTATVVVSLQDVNDNAPMFPWTSFTWNITEGPPNATLDVTATDSDTGPNRELEYRIIRGNFGGHFTIEKTPSNRAILKPVLPLDHELRKTFQLTIEATDHGNPPHTATATVNVNVLNINDSPPIFQRINFEQEVSADLPIGYPIITLTANDADHDRLSYSLSGDPACSSLAVDPLGIVSFTTPVSKRKPGLITCIVSVTDGVHTANATLRLNVFKSAQPTKETPPENHAPRFEKEIYTIVVSPSQSSQVLKTITATDPDGDVVVYSIEPPEFRNLFAIDSEGQLSVRVPISELKQSQYSFLIVAEDRGNPIMSTFTNIRIRVQGSQTTVATSNSIEGSSSTTSPRPSTPADTSPRSENSLDTTSAVETPRPTITLTTINAVDITSPTSSSEAPRDVHFTRSTYTYAIRSDSQQGTYLGKVAVDNREDVELVFKSTRLFSIDDQGAIRTAAIFDGPMKVEDKILAVRQGKTVAEADFVVHIIAPDFISSVSPTASFTTRAVDDDTEATITTRTRITTANTEVTTQETTIQELSSTTRETTSGTTQPTQGSNTGTLESTLTAWTQGATAATETSPEPQTVATTSSTSSSATITLLSTFPDYTITTESSVPPSQPTTSSAVFSFSRPVYFAFVPEGQYSNGIRLSVKPEALSVNRNTTVRYEIDESAGRIPFFLTADGQLIIFDVDREARSSYMFPIKAISPEFGTATAMVNVTILDVNDNYPVFDTAPSSIGVFSDAAVGTPLLHFRAHDRDADNYGTIVYGIEESDTPFEIDPNDGTLFVAKSLASNLITEFPLTVFARDNGRPSLKATHKITIIVFDPSAEQPIFPNELPEKVVFMGTQPGTDVATILAGPTVNTKPTQDKILYGLVDTHGGLFAIEDGGRLILARQPTEIEMNRYIQLNITAENSHGKTWVLLNVFVEGQPTTRDDDIPTQSPTTATTCYFPTKVYNAEIMENRQGRTRITKVTSSCESDGRPYVYSMSPPTDDFELNPSTGEIFAVRPLDRERRSFHFLYISVSDGNTTSDRRVPRQNSIVEQAMAKLKEYQTLVVVRVLDENDNAPAFEHLNDDGSLVAVVDWQARLFSPVLRLEAKDADEREQLSYLLSGADREFFLVNSTSGLVILAKTLADFSGNVLEFDANVSDGVHSAHVPVKVYVISPSSSLVQLTAEVPHSQVDQHAVERILNELTGLDNRLLAKQPYVDSQGHADPTRSHLFVYALNRKTKVPISKEELAKILESHSASLLSSTSKISDIAMLSNPPVAVSTFDLILAIVCVILLLFLLLACCLLSSHCKRKRAIATSDREYMVSAKAGPRPYDVEAISRTTAQRVLSARPLPEPLTHQIEVAVSPVFVGSTLTTNKSDTTQEFSNSVRERPSLLQSALARQKIYSSASKSAQLSQN</sequence>
<organism evidence="14 15">
    <name type="scientific">Trichostrongylus colubriformis</name>
    <name type="common">Black scour worm</name>
    <dbReference type="NCBI Taxonomy" id="6319"/>
    <lineage>
        <taxon>Eukaryota</taxon>
        <taxon>Metazoa</taxon>
        <taxon>Ecdysozoa</taxon>
        <taxon>Nematoda</taxon>
        <taxon>Chromadorea</taxon>
        <taxon>Rhabditida</taxon>
        <taxon>Rhabditina</taxon>
        <taxon>Rhabditomorpha</taxon>
        <taxon>Strongyloidea</taxon>
        <taxon>Trichostrongylidae</taxon>
        <taxon>Trichostrongylus</taxon>
    </lineage>
</organism>
<feature type="region of interest" description="Disordered" evidence="10">
    <location>
        <begin position="1050"/>
        <end position="1095"/>
    </location>
</feature>
<dbReference type="FunFam" id="2.60.40.60:FF:000116">
    <property type="entry name" value="Dachsous cadherin-related 2"/>
    <property type="match status" value="1"/>
</dbReference>
<feature type="domain" description="Cadherin" evidence="13">
    <location>
        <begin position="240"/>
        <end position="352"/>
    </location>
</feature>
<evidence type="ECO:0000256" key="8">
    <source>
        <dbReference type="ARBA" id="ARBA00023180"/>
    </source>
</evidence>
<dbReference type="PROSITE" id="PS50268">
    <property type="entry name" value="CADHERIN_2"/>
    <property type="match status" value="11"/>
</dbReference>
<accession>A0AAN8G163</accession>
<dbReference type="FunFam" id="2.60.40.60:FF:000092">
    <property type="entry name" value="Protocadherin 8"/>
    <property type="match status" value="1"/>
</dbReference>
<evidence type="ECO:0000256" key="10">
    <source>
        <dbReference type="SAM" id="MobiDB-lite"/>
    </source>
</evidence>
<evidence type="ECO:0000313" key="15">
    <source>
        <dbReference type="Proteomes" id="UP001331761"/>
    </source>
</evidence>
<keyword evidence="15" id="KW-1185">Reference proteome</keyword>
<feature type="domain" description="Cadherin" evidence="13">
    <location>
        <begin position="541"/>
        <end position="640"/>
    </location>
</feature>
<evidence type="ECO:0000256" key="2">
    <source>
        <dbReference type="ARBA" id="ARBA00022692"/>
    </source>
</evidence>
<feature type="signal peptide" evidence="12">
    <location>
        <begin position="1"/>
        <end position="16"/>
    </location>
</feature>
<feature type="domain" description="Cadherin" evidence="13">
    <location>
        <begin position="140"/>
        <end position="239"/>
    </location>
</feature>
<dbReference type="InterPro" id="IPR020894">
    <property type="entry name" value="Cadherin_CS"/>
</dbReference>
<feature type="domain" description="Cadherin" evidence="13">
    <location>
        <begin position="33"/>
        <end position="139"/>
    </location>
</feature>
<feature type="domain" description="Cadherin" evidence="13">
    <location>
        <begin position="1667"/>
        <end position="1785"/>
    </location>
</feature>
<dbReference type="Pfam" id="PF00028">
    <property type="entry name" value="Cadherin"/>
    <property type="match status" value="7"/>
</dbReference>
<feature type="region of interest" description="Disordered" evidence="10">
    <location>
        <begin position="1244"/>
        <end position="1308"/>
    </location>
</feature>
<keyword evidence="8" id="KW-0325">Glycoprotein</keyword>